<evidence type="ECO:0000256" key="6">
    <source>
        <dbReference type="ARBA" id="ARBA00023211"/>
    </source>
</evidence>
<evidence type="ECO:0000256" key="2">
    <source>
        <dbReference type="ARBA" id="ARBA00007456"/>
    </source>
</evidence>
<evidence type="ECO:0000256" key="3">
    <source>
        <dbReference type="ARBA" id="ARBA00022523"/>
    </source>
</evidence>
<organism evidence="11 12">
    <name type="scientific">Taxus chinensis</name>
    <name type="common">Chinese yew</name>
    <name type="synonym">Taxus wallichiana var. chinensis</name>
    <dbReference type="NCBI Taxonomy" id="29808"/>
    <lineage>
        <taxon>Eukaryota</taxon>
        <taxon>Viridiplantae</taxon>
        <taxon>Streptophyta</taxon>
        <taxon>Embryophyta</taxon>
        <taxon>Tracheophyta</taxon>
        <taxon>Spermatophyta</taxon>
        <taxon>Pinopsida</taxon>
        <taxon>Pinidae</taxon>
        <taxon>Conifers II</taxon>
        <taxon>Cupressales</taxon>
        <taxon>Taxaceae</taxon>
        <taxon>Taxus</taxon>
    </lineage>
</organism>
<dbReference type="GO" id="GO:0048046">
    <property type="term" value="C:apoplast"/>
    <property type="evidence" value="ECO:0007669"/>
    <property type="project" value="UniProtKB-SubCell"/>
</dbReference>
<dbReference type="CDD" id="cd02241">
    <property type="entry name" value="cupin_OxOx"/>
    <property type="match status" value="1"/>
</dbReference>
<evidence type="ECO:0000313" key="12">
    <source>
        <dbReference type="Proteomes" id="UP000824469"/>
    </source>
</evidence>
<dbReference type="InterPro" id="IPR001929">
    <property type="entry name" value="Germin"/>
</dbReference>
<keyword evidence="5 7" id="KW-0479">Metal-binding</keyword>
<dbReference type="PANTHER" id="PTHR31238">
    <property type="entry name" value="GERMIN-LIKE PROTEIN SUBFAMILY 3 MEMBER 3"/>
    <property type="match status" value="1"/>
</dbReference>
<dbReference type="GO" id="GO:0030145">
    <property type="term" value="F:manganese ion binding"/>
    <property type="evidence" value="ECO:0007669"/>
    <property type="project" value="UniProtKB-UniRule"/>
</dbReference>
<evidence type="ECO:0000256" key="1">
    <source>
        <dbReference type="ARBA" id="ARBA00004271"/>
    </source>
</evidence>
<reference evidence="11 12" key="1">
    <citation type="journal article" date="2021" name="Nat. Plants">
        <title>The Taxus genome provides insights into paclitaxel biosynthesis.</title>
        <authorList>
            <person name="Xiong X."/>
            <person name="Gou J."/>
            <person name="Liao Q."/>
            <person name="Li Y."/>
            <person name="Zhou Q."/>
            <person name="Bi G."/>
            <person name="Li C."/>
            <person name="Du R."/>
            <person name="Wang X."/>
            <person name="Sun T."/>
            <person name="Guo L."/>
            <person name="Liang H."/>
            <person name="Lu P."/>
            <person name="Wu Y."/>
            <person name="Zhang Z."/>
            <person name="Ro D.K."/>
            <person name="Shang Y."/>
            <person name="Huang S."/>
            <person name="Yan J."/>
        </authorList>
    </citation>
    <scope>NUCLEOTIDE SEQUENCE [LARGE SCALE GENOMIC DNA]</scope>
    <source>
        <strain evidence="11">Ta-2019</strain>
    </source>
</reference>
<proteinExistence type="inferred from homology"/>
<protein>
    <recommendedName>
        <fullName evidence="9">Germin-like protein</fullName>
    </recommendedName>
</protein>
<evidence type="ECO:0000259" key="10">
    <source>
        <dbReference type="SMART" id="SM00835"/>
    </source>
</evidence>
<dbReference type="PRINTS" id="PR00325">
    <property type="entry name" value="GERMIN"/>
</dbReference>
<sequence>MGMAYVSFEMGANSVVPLHYHPRGSELHLVLQGSVTVGIVDSTNKLFIQTLQAADMFVFPKGMVYFQINEDTYKPALAMSALSSSNPGIVMLPPTLFHSGIDDLVLQNSFKITPQSLAQLKAPFNKD</sequence>
<feature type="binding site" evidence="7">
    <location>
        <position position="21"/>
    </location>
    <ligand>
        <name>oxalate</name>
        <dbReference type="ChEBI" id="CHEBI:30623"/>
    </ligand>
</feature>
<dbReference type="EMBL" id="JAHRHJ020000001">
    <property type="protein sequence ID" value="KAH9330610.1"/>
    <property type="molecule type" value="Genomic_DNA"/>
</dbReference>
<dbReference type="SMART" id="SM00835">
    <property type="entry name" value="Cupin_1"/>
    <property type="match status" value="1"/>
</dbReference>
<dbReference type="SUPFAM" id="SSF51182">
    <property type="entry name" value="RmlC-like cupins"/>
    <property type="match status" value="1"/>
</dbReference>
<dbReference type="Gene3D" id="2.60.120.10">
    <property type="entry name" value="Jelly Rolls"/>
    <property type="match status" value="1"/>
</dbReference>
<name>A0AA38GZW8_TAXCH</name>
<evidence type="ECO:0000256" key="5">
    <source>
        <dbReference type="ARBA" id="ARBA00022723"/>
    </source>
</evidence>
<feature type="domain" description="Cupin type-1" evidence="10">
    <location>
        <begin position="1"/>
        <end position="118"/>
    </location>
</feature>
<comment type="subcellular location">
    <subcellularLocation>
        <location evidence="1 9">Secreted</location>
        <location evidence="1 9">Extracellular space</location>
        <location evidence="1 9">Apoplast</location>
    </subcellularLocation>
</comment>
<keyword evidence="6 7" id="KW-0464">Manganese</keyword>
<keyword evidence="3 9" id="KW-0052">Apoplast</keyword>
<evidence type="ECO:0000256" key="8">
    <source>
        <dbReference type="PIRSR" id="PIRSR601929-2"/>
    </source>
</evidence>
<dbReference type="AlphaFoldDB" id="A0AA38GZW8"/>
<evidence type="ECO:0000256" key="9">
    <source>
        <dbReference type="RuleBase" id="RU366015"/>
    </source>
</evidence>
<dbReference type="Proteomes" id="UP000824469">
    <property type="component" value="Unassembled WGS sequence"/>
</dbReference>
<dbReference type="InterPro" id="IPR014710">
    <property type="entry name" value="RmlC-like_jellyroll"/>
</dbReference>
<comment type="similarity">
    <text evidence="2 9">Belongs to the germin family.</text>
</comment>
<accession>A0AA38GZW8</accession>
<feature type="binding site" evidence="8">
    <location>
        <position position="19"/>
    </location>
    <ligand>
        <name>Mn(2+)</name>
        <dbReference type="ChEBI" id="CHEBI:29035"/>
    </ligand>
</feature>
<feature type="binding site" evidence="8">
    <location>
        <position position="21"/>
    </location>
    <ligand>
        <name>Mn(2+)</name>
        <dbReference type="ChEBI" id="CHEBI:29035"/>
    </ligand>
</feature>
<dbReference type="InterPro" id="IPR011051">
    <property type="entry name" value="RmlC_Cupin_sf"/>
</dbReference>
<gene>
    <name evidence="11" type="ORF">KI387_002718</name>
</gene>
<keyword evidence="4 9" id="KW-0964">Secreted</keyword>
<evidence type="ECO:0000256" key="7">
    <source>
        <dbReference type="PIRSR" id="PIRSR601929-1"/>
    </source>
</evidence>
<dbReference type="OMA" id="TQMMANA"/>
<feature type="binding site" evidence="8">
    <location>
        <position position="26"/>
    </location>
    <ligand>
        <name>Mn(2+)</name>
        <dbReference type="ChEBI" id="CHEBI:29035"/>
    </ligand>
</feature>
<comment type="caution">
    <text evidence="11">The sequence shown here is derived from an EMBL/GenBank/DDBJ whole genome shotgun (WGS) entry which is preliminary data.</text>
</comment>
<feature type="binding site" evidence="7">
    <location>
        <position position="26"/>
    </location>
    <ligand>
        <name>oxalate</name>
        <dbReference type="ChEBI" id="CHEBI:30623"/>
    </ligand>
</feature>
<evidence type="ECO:0000313" key="11">
    <source>
        <dbReference type="EMBL" id="KAH9330610.1"/>
    </source>
</evidence>
<keyword evidence="12" id="KW-1185">Reference proteome</keyword>
<dbReference type="Pfam" id="PF00190">
    <property type="entry name" value="Cupin_1"/>
    <property type="match status" value="1"/>
</dbReference>
<evidence type="ECO:0000256" key="4">
    <source>
        <dbReference type="ARBA" id="ARBA00022525"/>
    </source>
</evidence>
<dbReference type="InterPro" id="IPR006045">
    <property type="entry name" value="Cupin_1"/>
</dbReference>